<comment type="caution">
    <text evidence="1">The sequence shown here is derived from an EMBL/GenBank/DDBJ whole genome shotgun (WGS) entry which is preliminary data.</text>
</comment>
<accession>A0A6G1EGX2</accession>
<dbReference type="PANTHER" id="PTHR36771:SF2">
    <property type="entry name" value="POTASSIUM TRANSPORTER"/>
    <property type="match status" value="1"/>
</dbReference>
<dbReference type="Proteomes" id="UP000479710">
    <property type="component" value="Unassembled WGS sequence"/>
</dbReference>
<dbReference type="PANTHER" id="PTHR36771">
    <property type="entry name" value="POTASSIUM TRANSPORTER"/>
    <property type="match status" value="1"/>
</dbReference>
<evidence type="ECO:0000313" key="2">
    <source>
        <dbReference type="Proteomes" id="UP000479710"/>
    </source>
</evidence>
<dbReference type="OrthoDB" id="5845at2759"/>
<dbReference type="AlphaFoldDB" id="A0A6G1EGX2"/>
<evidence type="ECO:0008006" key="3">
    <source>
        <dbReference type="Google" id="ProtNLM"/>
    </source>
</evidence>
<keyword evidence="2" id="KW-1185">Reference proteome</keyword>
<name>A0A6G1EGX2_9ORYZ</name>
<reference evidence="1 2" key="1">
    <citation type="submission" date="2019-11" db="EMBL/GenBank/DDBJ databases">
        <title>Whole genome sequence of Oryza granulata.</title>
        <authorList>
            <person name="Li W."/>
        </authorList>
    </citation>
    <scope>NUCLEOTIDE SEQUENCE [LARGE SCALE GENOMIC DNA]</scope>
    <source>
        <strain evidence="2">cv. Menghai</strain>
        <tissue evidence="1">Leaf</tissue>
    </source>
</reference>
<dbReference type="GO" id="GO:0009658">
    <property type="term" value="P:chloroplast organization"/>
    <property type="evidence" value="ECO:0007669"/>
    <property type="project" value="TreeGrafter"/>
</dbReference>
<organism evidence="1 2">
    <name type="scientific">Oryza meyeriana var. granulata</name>
    <dbReference type="NCBI Taxonomy" id="110450"/>
    <lineage>
        <taxon>Eukaryota</taxon>
        <taxon>Viridiplantae</taxon>
        <taxon>Streptophyta</taxon>
        <taxon>Embryophyta</taxon>
        <taxon>Tracheophyta</taxon>
        <taxon>Spermatophyta</taxon>
        <taxon>Magnoliopsida</taxon>
        <taxon>Liliopsida</taxon>
        <taxon>Poales</taxon>
        <taxon>Poaceae</taxon>
        <taxon>BOP clade</taxon>
        <taxon>Oryzoideae</taxon>
        <taxon>Oryzeae</taxon>
        <taxon>Oryzinae</taxon>
        <taxon>Oryza</taxon>
        <taxon>Oryza meyeriana</taxon>
    </lineage>
</organism>
<evidence type="ECO:0000313" key="1">
    <source>
        <dbReference type="EMBL" id="KAF0923664.1"/>
    </source>
</evidence>
<sequence length="203" mass="22880">MSTKCLGTYISWPDHLSVQFLPVENQWISDLHTAAMAMRAITLSHSQSASFGHHHQSMPQSFRPSTVSPRSVKVYAKAEEKGSKQSLFGSITEALDFSQVRSEKDAELLYEAREATKDGGRMTKEQYGALRRKIGGTYKDFFKSYVDVDGAYVEEGWVDKTCKVCKKDTRGEPRQVDKLGRYAHVACLENPKSTNIFAKLFAR</sequence>
<dbReference type="EMBL" id="SPHZ02000003">
    <property type="protein sequence ID" value="KAF0923664.1"/>
    <property type="molecule type" value="Genomic_DNA"/>
</dbReference>
<dbReference type="GO" id="GO:0045893">
    <property type="term" value="P:positive regulation of DNA-templated transcription"/>
    <property type="evidence" value="ECO:0007669"/>
    <property type="project" value="TreeGrafter"/>
</dbReference>
<protein>
    <recommendedName>
        <fullName evidence="3">GATA-type transcription activator N-terminal domain-containing protein</fullName>
    </recommendedName>
</protein>
<proteinExistence type="predicted"/>
<gene>
    <name evidence="1" type="ORF">E2562_006644</name>
</gene>